<dbReference type="AlphaFoldDB" id="A0A8X8WB28"/>
<sequence>MREHFPRHPFLKSPATAACKSSVNAVCSLAMPTDMMMGKIKDNCSRQRKAVAAIQPVADIASSLCIVDTLQRLGVDRYFQSDIDEILEEPYR</sequence>
<organism evidence="2">
    <name type="scientific">Salvia splendens</name>
    <name type="common">Scarlet sage</name>
    <dbReference type="NCBI Taxonomy" id="180675"/>
    <lineage>
        <taxon>Eukaryota</taxon>
        <taxon>Viridiplantae</taxon>
        <taxon>Streptophyta</taxon>
        <taxon>Embryophyta</taxon>
        <taxon>Tracheophyta</taxon>
        <taxon>Spermatophyta</taxon>
        <taxon>Magnoliopsida</taxon>
        <taxon>eudicotyledons</taxon>
        <taxon>Gunneridae</taxon>
        <taxon>Pentapetalae</taxon>
        <taxon>asterids</taxon>
        <taxon>lamiids</taxon>
        <taxon>Lamiales</taxon>
        <taxon>Lamiaceae</taxon>
        <taxon>Nepetoideae</taxon>
        <taxon>Mentheae</taxon>
        <taxon>Salviinae</taxon>
        <taxon>Salvia</taxon>
        <taxon>Salvia subgen. Calosphace</taxon>
        <taxon>core Calosphace</taxon>
    </lineage>
</organism>
<comment type="caution">
    <text evidence="2">The sequence shown here is derived from an EMBL/GenBank/DDBJ whole genome shotgun (WGS) entry which is preliminary data.</text>
</comment>
<gene>
    <name evidence="2" type="ORF">SASPL_149079</name>
</gene>
<dbReference type="InterPro" id="IPR036965">
    <property type="entry name" value="Terpene_synth_N_sf"/>
</dbReference>
<name>A0A8X8WB28_SALSN</name>
<keyword evidence="3" id="KW-1185">Reference proteome</keyword>
<dbReference type="Proteomes" id="UP000298416">
    <property type="component" value="Unassembled WGS sequence"/>
</dbReference>
<dbReference type="GO" id="GO:0010333">
    <property type="term" value="F:terpene synthase activity"/>
    <property type="evidence" value="ECO:0007669"/>
    <property type="project" value="InterPro"/>
</dbReference>
<dbReference type="SUPFAM" id="SSF48239">
    <property type="entry name" value="Terpenoid cyclases/Protein prenyltransferases"/>
    <property type="match status" value="1"/>
</dbReference>
<protein>
    <recommendedName>
        <fullName evidence="1">Terpene synthase N-terminal domain-containing protein</fullName>
    </recommendedName>
</protein>
<feature type="domain" description="Terpene synthase N-terminal" evidence="1">
    <location>
        <begin position="34"/>
        <end position="91"/>
    </location>
</feature>
<reference evidence="2" key="1">
    <citation type="submission" date="2018-01" db="EMBL/GenBank/DDBJ databases">
        <authorList>
            <person name="Mao J.F."/>
        </authorList>
    </citation>
    <scope>NUCLEOTIDE SEQUENCE</scope>
    <source>
        <strain evidence="2">Huo1</strain>
        <tissue evidence="2">Leaf</tissue>
    </source>
</reference>
<dbReference type="InterPro" id="IPR001906">
    <property type="entry name" value="Terpene_synth_N"/>
</dbReference>
<dbReference type="Gene3D" id="1.50.10.130">
    <property type="entry name" value="Terpene synthase, N-terminal domain"/>
    <property type="match status" value="1"/>
</dbReference>
<evidence type="ECO:0000313" key="2">
    <source>
        <dbReference type="EMBL" id="KAG6391325.1"/>
    </source>
</evidence>
<proteinExistence type="predicted"/>
<dbReference type="Pfam" id="PF01397">
    <property type="entry name" value="Terpene_synth"/>
    <property type="match status" value="1"/>
</dbReference>
<evidence type="ECO:0000259" key="1">
    <source>
        <dbReference type="Pfam" id="PF01397"/>
    </source>
</evidence>
<dbReference type="EMBL" id="PNBA02000019">
    <property type="protein sequence ID" value="KAG6391325.1"/>
    <property type="molecule type" value="Genomic_DNA"/>
</dbReference>
<dbReference type="InterPro" id="IPR008930">
    <property type="entry name" value="Terpenoid_cyclase/PrenylTrfase"/>
</dbReference>
<accession>A0A8X8WB28</accession>
<reference evidence="2" key="2">
    <citation type="submission" date="2020-08" db="EMBL/GenBank/DDBJ databases">
        <title>Plant Genome Project.</title>
        <authorList>
            <person name="Zhang R.-G."/>
        </authorList>
    </citation>
    <scope>NUCLEOTIDE SEQUENCE</scope>
    <source>
        <strain evidence="2">Huo1</strain>
        <tissue evidence="2">Leaf</tissue>
    </source>
</reference>
<evidence type="ECO:0000313" key="3">
    <source>
        <dbReference type="Proteomes" id="UP000298416"/>
    </source>
</evidence>